<name>Q2CC90_OCEGH</name>
<dbReference type="Pfam" id="PF02585">
    <property type="entry name" value="PIG-L"/>
    <property type="match status" value="1"/>
</dbReference>
<dbReference type="STRING" id="314256.OG2516_14628"/>
<keyword evidence="2" id="KW-1185">Reference proteome</keyword>
<dbReference type="SUPFAM" id="SSF102588">
    <property type="entry name" value="LmbE-like"/>
    <property type="match status" value="1"/>
</dbReference>
<gene>
    <name evidence="1" type="ORF">OG2516_14628</name>
</gene>
<dbReference type="EMBL" id="AAOT01000032">
    <property type="protein sequence ID" value="EAR50270.1"/>
    <property type="molecule type" value="Genomic_DNA"/>
</dbReference>
<dbReference type="OrthoDB" id="9790023at2"/>
<reference evidence="1 2" key="1">
    <citation type="journal article" date="2010" name="J. Bacteriol.">
        <title>Genome sequences of Oceanicola granulosus HTCC2516(T) and Oceanicola batsensis HTCC2597(TDelta).</title>
        <authorList>
            <person name="Thrash J.C."/>
            <person name="Cho J.C."/>
            <person name="Vergin K.L."/>
            <person name="Giovannoni S.J."/>
        </authorList>
    </citation>
    <scope>NUCLEOTIDE SEQUENCE [LARGE SCALE GENOMIC DNA]</scope>
    <source>
        <strain evidence="2">ATCC BAA-861 / DSM 15982 / KCTC 12143 / HTCC2516</strain>
    </source>
</reference>
<dbReference type="Proteomes" id="UP000003635">
    <property type="component" value="Unassembled WGS sequence"/>
</dbReference>
<proteinExistence type="predicted"/>
<dbReference type="eggNOG" id="COG2120">
    <property type="taxonomic scope" value="Bacteria"/>
</dbReference>
<dbReference type="HOGENOM" id="CLU_049311_0_1_5"/>
<evidence type="ECO:0000313" key="1">
    <source>
        <dbReference type="EMBL" id="EAR50270.1"/>
    </source>
</evidence>
<organism evidence="1 2">
    <name type="scientific">Oceanicola granulosus (strain ATCC BAA-861 / DSM 15982 / KCTC 12143 / HTCC2516)</name>
    <dbReference type="NCBI Taxonomy" id="314256"/>
    <lineage>
        <taxon>Bacteria</taxon>
        <taxon>Pseudomonadati</taxon>
        <taxon>Pseudomonadota</taxon>
        <taxon>Alphaproteobacteria</taxon>
        <taxon>Rhodobacterales</taxon>
        <taxon>Roseobacteraceae</taxon>
        <taxon>Oceanicola</taxon>
    </lineage>
</organism>
<dbReference type="PANTHER" id="PTHR12993">
    <property type="entry name" value="N-ACETYLGLUCOSAMINYL-PHOSPHATIDYLINOSITOL DE-N-ACETYLASE-RELATED"/>
    <property type="match status" value="1"/>
</dbReference>
<dbReference type="InterPro" id="IPR003737">
    <property type="entry name" value="GlcNAc_PI_deacetylase-related"/>
</dbReference>
<dbReference type="AlphaFoldDB" id="Q2CC90"/>
<accession>Q2CC90</accession>
<evidence type="ECO:0008006" key="3">
    <source>
        <dbReference type="Google" id="ProtNLM"/>
    </source>
</evidence>
<comment type="caution">
    <text evidence="1">The sequence shown here is derived from an EMBL/GenBank/DDBJ whole genome shotgun (WGS) entry which is preliminary data.</text>
</comment>
<sequence length="239" mass="25657">MSETVTARRVCVADLTGNAPVVVFAPHPDDESLGCGALLAGAFAAEGAHVICLTDGGNSHPGSRAWPRQRLAEIRRAELTEAVGCLGGGASDVTWLGQPDGGMWQLTDRYDVLAERIADCCAITGAARLFAPAPTDHHADHKAAADIARRAARLGGVELLHYPVWSRWDDPGFRTHLPHRAELRLAPGPAEPAKRRAIAAHRSQLGQVVTDDPEGFVLDDRFVEMFATGEELYFEPADP</sequence>
<dbReference type="PANTHER" id="PTHR12993:SF29">
    <property type="entry name" value="BLR3841 PROTEIN"/>
    <property type="match status" value="1"/>
</dbReference>
<dbReference type="InterPro" id="IPR024078">
    <property type="entry name" value="LmbE-like_dom_sf"/>
</dbReference>
<protein>
    <recommendedName>
        <fullName evidence="3">LmbE-like protein</fullName>
    </recommendedName>
</protein>
<dbReference type="Gene3D" id="3.40.50.10320">
    <property type="entry name" value="LmbE-like"/>
    <property type="match status" value="1"/>
</dbReference>
<dbReference type="GO" id="GO:0016811">
    <property type="term" value="F:hydrolase activity, acting on carbon-nitrogen (but not peptide) bonds, in linear amides"/>
    <property type="evidence" value="ECO:0007669"/>
    <property type="project" value="TreeGrafter"/>
</dbReference>
<dbReference type="RefSeq" id="WP_007256461.1">
    <property type="nucleotide sequence ID" value="NZ_CH724108.1"/>
</dbReference>
<evidence type="ECO:0000313" key="2">
    <source>
        <dbReference type="Proteomes" id="UP000003635"/>
    </source>
</evidence>